<feature type="domain" description="UBR-type" evidence="5">
    <location>
        <begin position="47"/>
        <end position="114"/>
    </location>
</feature>
<keyword evidence="7" id="KW-1185">Reference proteome</keyword>
<proteinExistence type="predicted"/>
<dbReference type="Proteomes" id="UP000267821">
    <property type="component" value="Unassembled WGS sequence"/>
</dbReference>
<protein>
    <recommendedName>
        <fullName evidence="5">UBR-type domain-containing protein</fullName>
    </recommendedName>
</protein>
<dbReference type="PANTHER" id="PTHR13513">
    <property type="entry name" value="E3 UBIQUITIN-PROTEIN LIGASE UBR7"/>
    <property type="match status" value="1"/>
</dbReference>
<dbReference type="InterPro" id="IPR047506">
    <property type="entry name" value="UBR7-like_UBR-box"/>
</dbReference>
<feature type="compositionally biased region" description="Low complexity" evidence="4">
    <location>
        <begin position="386"/>
        <end position="402"/>
    </location>
</feature>
<dbReference type="InterPro" id="IPR040204">
    <property type="entry name" value="UBR7"/>
</dbReference>
<feature type="region of interest" description="Disordered" evidence="4">
    <location>
        <begin position="333"/>
        <end position="402"/>
    </location>
</feature>
<keyword evidence="1" id="KW-0479">Metal-binding</keyword>
<feature type="compositionally biased region" description="Low complexity" evidence="4">
    <location>
        <begin position="223"/>
        <end position="242"/>
    </location>
</feature>
<dbReference type="CDD" id="cd19677">
    <property type="entry name" value="UBR-box_UBR7"/>
    <property type="match status" value="1"/>
</dbReference>
<dbReference type="OrthoDB" id="5795902at2759"/>
<dbReference type="GO" id="GO:0005737">
    <property type="term" value="C:cytoplasm"/>
    <property type="evidence" value="ECO:0007669"/>
    <property type="project" value="TreeGrafter"/>
</dbReference>
<evidence type="ECO:0000313" key="6">
    <source>
        <dbReference type="EMBL" id="RPB22683.1"/>
    </source>
</evidence>
<feature type="region of interest" description="Disordered" evidence="4">
    <location>
        <begin position="541"/>
        <end position="569"/>
    </location>
</feature>
<evidence type="ECO:0000256" key="4">
    <source>
        <dbReference type="SAM" id="MobiDB-lite"/>
    </source>
</evidence>
<keyword evidence="3" id="KW-0862">Zinc</keyword>
<dbReference type="GO" id="GO:0061630">
    <property type="term" value="F:ubiquitin protein ligase activity"/>
    <property type="evidence" value="ECO:0007669"/>
    <property type="project" value="InterPro"/>
</dbReference>
<organism evidence="6 7">
    <name type="scientific">Terfezia boudieri ATCC MYA-4762</name>
    <dbReference type="NCBI Taxonomy" id="1051890"/>
    <lineage>
        <taxon>Eukaryota</taxon>
        <taxon>Fungi</taxon>
        <taxon>Dikarya</taxon>
        <taxon>Ascomycota</taxon>
        <taxon>Pezizomycotina</taxon>
        <taxon>Pezizomycetes</taxon>
        <taxon>Pezizales</taxon>
        <taxon>Pezizaceae</taxon>
        <taxon>Terfezia</taxon>
    </lineage>
</organism>
<dbReference type="InterPro" id="IPR003126">
    <property type="entry name" value="Znf_UBR"/>
</dbReference>
<feature type="region of interest" description="Disordered" evidence="4">
    <location>
        <begin position="221"/>
        <end position="271"/>
    </location>
</feature>
<evidence type="ECO:0000313" key="7">
    <source>
        <dbReference type="Proteomes" id="UP000267821"/>
    </source>
</evidence>
<sequence>MPAAADSMGVEASSVSGGEQSVTAMDYINRQLELEKEAREIMPYSFETCTYSMGPLRQPVYACKAHSPEGGALCYSCSISCHGDCDLVELFNKRNIQCDCGTVRFPNSPCTLRNNITNDTSAETNKYCHNYQGRFCACDRDYDVAKETGTMYQCLLGDACNEDWFHDVCIVGEKYPEDIEDEPVKMENGAPGPSEVEVKVDKPIEDAKHETLTEEGSVINGITKEATAGTTTEATSNGTTSAPANRDSQAAPALAGDEEDEYDDDEPPPGFPASSTFTNFICWLCVAKNPWLRNYAGTPGFLPAVVKKDAILSPPVESTTTITVTTTITTTIETSTTITPQHEHASPSSDQLPSKKRKASDDGNFNSSIIDVPALKRVNKNPSPEPTETTTNGSSSHPTTTKSAITTTITPETFPAPSPIPPTSPVSLFLTSPPHTLPPTTFCRCPIHLPLLAPFPILTSTEEEPSYEPPLSRSASPTGSHHSILDMGERVLSTMDRVKAIEGVMAYNHMKEKVREFLKPFAEGGGVVGAEDVRAYFEKLRGEGNGGGKWNDGGSGSGSGSNRKEQPGY</sequence>
<accession>A0A3N4LIH0</accession>
<dbReference type="AlphaFoldDB" id="A0A3N4LIH0"/>
<feature type="compositionally biased region" description="Gly residues" evidence="4">
    <location>
        <begin position="543"/>
        <end position="559"/>
    </location>
</feature>
<dbReference type="PANTHER" id="PTHR13513:SF9">
    <property type="entry name" value="E3 UBIQUITIN-PROTEIN LIGASE UBR7-RELATED"/>
    <property type="match status" value="1"/>
</dbReference>
<name>A0A3N4LIH0_9PEZI</name>
<evidence type="ECO:0000256" key="1">
    <source>
        <dbReference type="ARBA" id="ARBA00022723"/>
    </source>
</evidence>
<feature type="region of interest" description="Disordered" evidence="4">
    <location>
        <begin position="461"/>
        <end position="481"/>
    </location>
</feature>
<gene>
    <name evidence="6" type="ORF">L211DRAFT_826602</name>
</gene>
<keyword evidence="2" id="KW-0863">Zinc-finger</keyword>
<dbReference type="SMART" id="SM00396">
    <property type="entry name" value="ZnF_UBR1"/>
    <property type="match status" value="1"/>
</dbReference>
<feature type="compositionally biased region" description="Acidic residues" evidence="4">
    <location>
        <begin position="256"/>
        <end position="267"/>
    </location>
</feature>
<reference evidence="6 7" key="1">
    <citation type="journal article" date="2018" name="Nat. Ecol. Evol.">
        <title>Pezizomycetes genomes reveal the molecular basis of ectomycorrhizal truffle lifestyle.</title>
        <authorList>
            <person name="Murat C."/>
            <person name="Payen T."/>
            <person name="Noel B."/>
            <person name="Kuo A."/>
            <person name="Morin E."/>
            <person name="Chen J."/>
            <person name="Kohler A."/>
            <person name="Krizsan K."/>
            <person name="Balestrini R."/>
            <person name="Da Silva C."/>
            <person name="Montanini B."/>
            <person name="Hainaut M."/>
            <person name="Levati E."/>
            <person name="Barry K.W."/>
            <person name="Belfiori B."/>
            <person name="Cichocki N."/>
            <person name="Clum A."/>
            <person name="Dockter R.B."/>
            <person name="Fauchery L."/>
            <person name="Guy J."/>
            <person name="Iotti M."/>
            <person name="Le Tacon F."/>
            <person name="Lindquist E.A."/>
            <person name="Lipzen A."/>
            <person name="Malagnac F."/>
            <person name="Mello A."/>
            <person name="Molinier V."/>
            <person name="Miyauchi S."/>
            <person name="Poulain J."/>
            <person name="Riccioni C."/>
            <person name="Rubini A."/>
            <person name="Sitrit Y."/>
            <person name="Splivallo R."/>
            <person name="Traeger S."/>
            <person name="Wang M."/>
            <person name="Zifcakova L."/>
            <person name="Wipf D."/>
            <person name="Zambonelli A."/>
            <person name="Paolocci F."/>
            <person name="Nowrousian M."/>
            <person name="Ottonello S."/>
            <person name="Baldrian P."/>
            <person name="Spatafora J.W."/>
            <person name="Henrissat B."/>
            <person name="Nagy L.G."/>
            <person name="Aury J.M."/>
            <person name="Wincker P."/>
            <person name="Grigoriev I.V."/>
            <person name="Bonfante P."/>
            <person name="Martin F.M."/>
        </authorList>
    </citation>
    <scope>NUCLEOTIDE SEQUENCE [LARGE SCALE GENOMIC DNA]</scope>
    <source>
        <strain evidence="6 7">ATCC MYA-4762</strain>
    </source>
</reference>
<evidence type="ECO:0000256" key="2">
    <source>
        <dbReference type="ARBA" id="ARBA00022771"/>
    </source>
</evidence>
<dbReference type="InParanoid" id="A0A3N4LIH0"/>
<dbReference type="EMBL" id="ML121550">
    <property type="protein sequence ID" value="RPB22683.1"/>
    <property type="molecule type" value="Genomic_DNA"/>
</dbReference>
<dbReference type="STRING" id="1051890.A0A3N4LIH0"/>
<dbReference type="GO" id="GO:0008270">
    <property type="term" value="F:zinc ion binding"/>
    <property type="evidence" value="ECO:0007669"/>
    <property type="project" value="UniProtKB-KW"/>
</dbReference>
<evidence type="ECO:0000256" key="3">
    <source>
        <dbReference type="ARBA" id="ARBA00022833"/>
    </source>
</evidence>
<evidence type="ECO:0000259" key="5">
    <source>
        <dbReference type="SMART" id="SM00396"/>
    </source>
</evidence>